<dbReference type="KEGG" id="nmes:H9L09_14780"/>
<gene>
    <name evidence="1" type="ORF">H9L09_14780</name>
</gene>
<reference evidence="1 2" key="1">
    <citation type="submission" date="2020-08" db="EMBL/GenBank/DDBJ databases">
        <title>Genome sequence of Nocardioides mesophilus KACC 16243T.</title>
        <authorList>
            <person name="Hyun D.-W."/>
            <person name="Bae J.-W."/>
        </authorList>
    </citation>
    <scope>NUCLEOTIDE SEQUENCE [LARGE SCALE GENOMIC DNA]</scope>
    <source>
        <strain evidence="1 2">KACC 16243</strain>
    </source>
</reference>
<dbReference type="Proteomes" id="UP000515947">
    <property type="component" value="Chromosome"/>
</dbReference>
<keyword evidence="2" id="KW-1185">Reference proteome</keyword>
<dbReference type="AlphaFoldDB" id="A0A7G9R873"/>
<evidence type="ECO:0000313" key="1">
    <source>
        <dbReference type="EMBL" id="QNN51798.1"/>
    </source>
</evidence>
<dbReference type="InterPro" id="IPR041289">
    <property type="entry name" value="Bact_RF_family3"/>
</dbReference>
<dbReference type="RefSeq" id="WP_187577636.1">
    <property type="nucleotide sequence ID" value="NZ_CP060713.1"/>
</dbReference>
<protein>
    <submittedName>
        <fullName evidence="1">Uncharacterized protein</fullName>
    </submittedName>
</protein>
<accession>A0A7G9R873</accession>
<organism evidence="1 2">
    <name type="scientific">Nocardioides mesophilus</name>
    <dbReference type="NCBI Taxonomy" id="433659"/>
    <lineage>
        <taxon>Bacteria</taxon>
        <taxon>Bacillati</taxon>
        <taxon>Actinomycetota</taxon>
        <taxon>Actinomycetes</taxon>
        <taxon>Propionibacteriales</taxon>
        <taxon>Nocardioidaceae</taxon>
        <taxon>Nocardioides</taxon>
    </lineage>
</organism>
<evidence type="ECO:0000313" key="2">
    <source>
        <dbReference type="Proteomes" id="UP000515947"/>
    </source>
</evidence>
<dbReference type="EMBL" id="CP060713">
    <property type="protein sequence ID" value="QNN51798.1"/>
    <property type="molecule type" value="Genomic_DNA"/>
</dbReference>
<name>A0A7G9R873_9ACTN</name>
<proteinExistence type="predicted"/>
<sequence length="332" mass="36310">MRSYPSVSILANTAPGEPVGTTTQAWLRRLCEQAEKRLRAEGVTSAEITAALSTLVERAAQVEAERSIAPFASNAHSDLMTLPVQVVERVVVDPTFATRDLVRAMHRTPRHLVLMLSAEQARLFIGQGRRMVPAHGSKFPLANGQGGPGQTDRFLRRVDEALGTYIRVTTGPLVIVAAEPTASAFLAVSRNLGRLAGVVPGHHLHASLDRIAELARPVVERYLRSRQDEALQLLETRLGQGRAALGIDAAWLAARWEPVEMLAVDHTYFFPARLTEDGDYLQPASDVEHPEVIDDAVDEVIEQVLLRRGWVALVEPGSLPGGERIAVTLSRR</sequence>
<dbReference type="Pfam" id="PF18845">
    <property type="entry name" value="baeRF_family3"/>
    <property type="match status" value="1"/>
</dbReference>